<keyword evidence="2" id="KW-1185">Reference proteome</keyword>
<organism evidence="1 2">
    <name type="scientific">Pieris macdunnoughi</name>
    <dbReference type="NCBI Taxonomy" id="345717"/>
    <lineage>
        <taxon>Eukaryota</taxon>
        <taxon>Metazoa</taxon>
        <taxon>Ecdysozoa</taxon>
        <taxon>Arthropoda</taxon>
        <taxon>Hexapoda</taxon>
        <taxon>Insecta</taxon>
        <taxon>Pterygota</taxon>
        <taxon>Neoptera</taxon>
        <taxon>Endopterygota</taxon>
        <taxon>Lepidoptera</taxon>
        <taxon>Glossata</taxon>
        <taxon>Ditrysia</taxon>
        <taxon>Papilionoidea</taxon>
        <taxon>Pieridae</taxon>
        <taxon>Pierinae</taxon>
        <taxon>Pieris</taxon>
    </lineage>
</organism>
<gene>
    <name evidence="1" type="ORF">PMACD_LOCUS1731</name>
</gene>
<comment type="caution">
    <text evidence="1">The sequence shown here is derived from an EMBL/GenBank/DDBJ whole genome shotgun (WGS) entry which is preliminary data.</text>
</comment>
<sequence length="110" mass="12582">MKVKNKLRSADVQGIPPILRTGALELAPVVPRLFWYLYLLSNVLKCWKTALIHPISKKGYRSDPSSYRPITSLFSKIMKSIILRYLEGHHRISECQYGIRRGRSAGDVLV</sequence>
<evidence type="ECO:0008006" key="3">
    <source>
        <dbReference type="Google" id="ProtNLM"/>
    </source>
</evidence>
<dbReference type="AlphaFoldDB" id="A0A821MJY7"/>
<dbReference type="Proteomes" id="UP000663880">
    <property type="component" value="Unassembled WGS sequence"/>
</dbReference>
<evidence type="ECO:0000313" key="2">
    <source>
        <dbReference type="Proteomes" id="UP000663880"/>
    </source>
</evidence>
<reference evidence="1" key="1">
    <citation type="submission" date="2021-02" db="EMBL/GenBank/DDBJ databases">
        <authorList>
            <person name="Steward A R."/>
        </authorList>
    </citation>
    <scope>NUCLEOTIDE SEQUENCE</scope>
</reference>
<proteinExistence type="predicted"/>
<dbReference type="EMBL" id="CAJOBZ010000003">
    <property type="protein sequence ID" value="CAF4769318.1"/>
    <property type="molecule type" value="Genomic_DNA"/>
</dbReference>
<accession>A0A821MJY7</accession>
<dbReference type="OrthoDB" id="10065625at2759"/>
<protein>
    <recommendedName>
        <fullName evidence="3">Reverse transcriptase</fullName>
    </recommendedName>
</protein>
<name>A0A821MJY7_9NEOP</name>
<evidence type="ECO:0000313" key="1">
    <source>
        <dbReference type="EMBL" id="CAF4769318.1"/>
    </source>
</evidence>